<protein>
    <submittedName>
        <fullName evidence="2">Uncharacterized protein</fullName>
    </submittedName>
</protein>
<dbReference type="EMBL" id="BROQ01000313">
    <property type="protein sequence ID" value="GKZ27882.1"/>
    <property type="molecule type" value="Genomic_DNA"/>
</dbReference>
<feature type="chain" id="PRO_5040853956" evidence="1">
    <location>
        <begin position="26"/>
        <end position="522"/>
    </location>
</feature>
<comment type="caution">
    <text evidence="2">The sequence shown here is derived from an EMBL/GenBank/DDBJ whole genome shotgun (WGS) entry which is preliminary data.</text>
</comment>
<organism evidence="2 3">
    <name type="scientific">Aspergillus brasiliensis</name>
    <dbReference type="NCBI Taxonomy" id="319629"/>
    <lineage>
        <taxon>Eukaryota</taxon>
        <taxon>Fungi</taxon>
        <taxon>Dikarya</taxon>
        <taxon>Ascomycota</taxon>
        <taxon>Pezizomycotina</taxon>
        <taxon>Eurotiomycetes</taxon>
        <taxon>Eurotiomycetidae</taxon>
        <taxon>Eurotiales</taxon>
        <taxon>Aspergillaceae</taxon>
        <taxon>Aspergillus</taxon>
        <taxon>Aspergillus subgen. Circumdati</taxon>
    </lineage>
</organism>
<dbReference type="Proteomes" id="UP001143548">
    <property type="component" value="Unassembled WGS sequence"/>
</dbReference>
<sequence length="522" mass="56067">MPLGFSFIVSIFFVLSVYQLQCALGQGTALSLNATLVPVERMPMALGRAGGCLSTESIFRGNGSARSVFQSGEIPPDLALLRPKPLVIGYPLIQTKGIARGDKFLYIADTGKDGTNNEPAKIWKLDPVTRNLTVLYTGPLLVTGKWLYFKEADSNGPAEVVVSDYGEEPSSRSPGTGKGAKVFAIQLDGNGDANNTRVLFEGAPLRSPEGIVVIGDSVILADWAAGPNTSVPDRPVTFNAGKVFEIPLAGGSPVERFADHTWVTLIGACRYADEDGKTFLRLIDIDGGRPAGNLSLPQSGLVQFHRSELISTSPLILGMLEKVAHREEFQMEVDIPGLQEGDTVEIEAERGGIFADGGVVKKIAISDQAPKTLSFHIESNRDAPSVAFKTSVIRNQILLDTVMTEKTKSLPDPVLQDNKHAGSVAQHLQHIPRLAASADGTSQSVSWIAPKGGVPVTIWQGQPLAQPMGVMYSWDAEKIWVTDQAAGPNKTAAVFEIELPPADVRRALFPALRDQKEITQGR</sequence>
<name>A0A9W5Z5A9_9EURO</name>
<feature type="signal peptide" evidence="1">
    <location>
        <begin position="1"/>
        <end position="25"/>
    </location>
</feature>
<dbReference type="SUPFAM" id="SSF63829">
    <property type="entry name" value="Calcium-dependent phosphotriesterase"/>
    <property type="match status" value="1"/>
</dbReference>
<proteinExistence type="predicted"/>
<accession>A0A9W5Z5A9</accession>
<dbReference type="AlphaFoldDB" id="A0A9W5Z5A9"/>
<evidence type="ECO:0000256" key="1">
    <source>
        <dbReference type="SAM" id="SignalP"/>
    </source>
</evidence>
<feature type="non-terminal residue" evidence="2">
    <location>
        <position position="522"/>
    </location>
</feature>
<gene>
    <name evidence="2" type="ORF">AbraCBS73388_006319</name>
</gene>
<evidence type="ECO:0000313" key="2">
    <source>
        <dbReference type="EMBL" id="GKZ27882.1"/>
    </source>
</evidence>
<evidence type="ECO:0000313" key="3">
    <source>
        <dbReference type="Proteomes" id="UP001143548"/>
    </source>
</evidence>
<keyword evidence="1" id="KW-0732">Signal</keyword>
<reference evidence="2" key="1">
    <citation type="submission" date="2022-07" db="EMBL/GenBank/DDBJ databases">
        <title>Taxonomy of Aspergillus series Nigri: significant species reduction supported by multi-species coalescent approaches.</title>
        <authorList>
            <person name="Bian C."/>
            <person name="Kusuya Y."/>
            <person name="Sklenar F."/>
            <person name="D'hooge E."/>
            <person name="Yaguchi T."/>
            <person name="Takahashi H."/>
            <person name="Hubka V."/>
        </authorList>
    </citation>
    <scope>NUCLEOTIDE SEQUENCE</scope>
    <source>
        <strain evidence="2">CBS 733.88</strain>
    </source>
</reference>